<dbReference type="PANTHER" id="PTHR43584">
    <property type="entry name" value="NUCLEOTIDYL TRANSFERASE"/>
    <property type="match status" value="1"/>
</dbReference>
<dbReference type="InterPro" id="IPR050065">
    <property type="entry name" value="GlmU-like"/>
</dbReference>
<comment type="caution">
    <text evidence="4">The sequence shown here is derived from an EMBL/GenBank/DDBJ whole genome shotgun (WGS) entry which is preliminary data.</text>
</comment>
<dbReference type="RefSeq" id="WP_311657823.1">
    <property type="nucleotide sequence ID" value="NZ_JAVRHY010000003.1"/>
</dbReference>
<evidence type="ECO:0000256" key="1">
    <source>
        <dbReference type="ARBA" id="ARBA00022679"/>
    </source>
</evidence>
<dbReference type="SUPFAM" id="SSF53448">
    <property type="entry name" value="Nucleotide-diphospho-sugar transferases"/>
    <property type="match status" value="1"/>
</dbReference>
<proteinExistence type="predicted"/>
<protein>
    <submittedName>
        <fullName evidence="4">Nucleotidyltransferase family protein</fullName>
    </submittedName>
</protein>
<dbReference type="InterPro" id="IPR029044">
    <property type="entry name" value="Nucleotide-diphossugar_trans"/>
</dbReference>
<sequence>MPADAPTRGAMILAAGRGERLRPLTDRLPKPLVPVAGRPLIEHHLHALAAAGFDQVVINVAWLADAIMAALGEGDRFGLRILYSVETPGALDTGGGIRQALPLLPDAPFLVVNGDVFTDFDFRQLTTPMGADDLARLVLVPNPAHHPDGDFALVGDRVRRGASGDSRRTFAGIGVYRPGLFGGERPVRFGLGEALQPAIEAGRVAGLPFDGRWHDVGRPATLAALGGPPVPSAE</sequence>
<dbReference type="PANTHER" id="PTHR43584:SF8">
    <property type="entry name" value="N-ACETYLMURAMATE ALPHA-1-PHOSPHATE URIDYLYLTRANSFERASE"/>
    <property type="match status" value="1"/>
</dbReference>
<keyword evidence="1" id="KW-0808">Transferase</keyword>
<dbReference type="EMBL" id="JAVRHY010000003">
    <property type="protein sequence ID" value="MDT0617600.1"/>
    <property type="molecule type" value="Genomic_DNA"/>
</dbReference>
<evidence type="ECO:0000256" key="2">
    <source>
        <dbReference type="ARBA" id="ARBA00022695"/>
    </source>
</evidence>
<dbReference type="Proteomes" id="UP001259982">
    <property type="component" value="Unassembled WGS sequence"/>
</dbReference>
<dbReference type="Gene3D" id="3.90.550.10">
    <property type="entry name" value="Spore Coat Polysaccharide Biosynthesis Protein SpsA, Chain A"/>
    <property type="match status" value="1"/>
</dbReference>
<organism evidence="4 5">
    <name type="scientific">Spectribacter acetivorans</name>
    <dbReference type="NCBI Taxonomy" id="3075603"/>
    <lineage>
        <taxon>Bacteria</taxon>
        <taxon>Pseudomonadati</taxon>
        <taxon>Pseudomonadota</taxon>
        <taxon>Gammaproteobacteria</taxon>
        <taxon>Salinisphaerales</taxon>
        <taxon>Salinisphaeraceae</taxon>
        <taxon>Spectribacter</taxon>
    </lineage>
</organism>
<dbReference type="InterPro" id="IPR054790">
    <property type="entry name" value="MurU"/>
</dbReference>
<keyword evidence="5" id="KW-1185">Reference proteome</keyword>
<evidence type="ECO:0000313" key="4">
    <source>
        <dbReference type="EMBL" id="MDT0617600.1"/>
    </source>
</evidence>
<dbReference type="NCBIfam" id="NF045761">
    <property type="entry name" value="NAMPUrTaseMurU"/>
    <property type="match status" value="1"/>
</dbReference>
<dbReference type="Pfam" id="PF00483">
    <property type="entry name" value="NTP_transferase"/>
    <property type="match status" value="1"/>
</dbReference>
<dbReference type="InterPro" id="IPR005835">
    <property type="entry name" value="NTP_transferase_dom"/>
</dbReference>
<accession>A0ABU3B6A1</accession>
<feature type="domain" description="Nucleotidyl transferase" evidence="3">
    <location>
        <begin position="10"/>
        <end position="129"/>
    </location>
</feature>
<dbReference type="CDD" id="cd06422">
    <property type="entry name" value="NTP_transferase_like_1"/>
    <property type="match status" value="1"/>
</dbReference>
<keyword evidence="2" id="KW-0548">Nucleotidyltransferase</keyword>
<name>A0ABU3B6A1_9GAMM</name>
<evidence type="ECO:0000259" key="3">
    <source>
        <dbReference type="Pfam" id="PF00483"/>
    </source>
</evidence>
<gene>
    <name evidence="4" type="ORF">RM531_03865</name>
</gene>
<reference evidence="4 5" key="1">
    <citation type="submission" date="2023-09" db="EMBL/GenBank/DDBJ databases">
        <authorList>
            <person name="Rey-Velasco X."/>
        </authorList>
    </citation>
    <scope>NUCLEOTIDE SEQUENCE [LARGE SCALE GENOMIC DNA]</scope>
    <source>
        <strain evidence="4 5">P385</strain>
    </source>
</reference>
<evidence type="ECO:0000313" key="5">
    <source>
        <dbReference type="Proteomes" id="UP001259982"/>
    </source>
</evidence>